<dbReference type="Proteomes" id="UP001469365">
    <property type="component" value="Unassembled WGS sequence"/>
</dbReference>
<dbReference type="Gene3D" id="3.20.20.150">
    <property type="entry name" value="Divalent-metal-dependent TIM barrel enzymes"/>
    <property type="match status" value="1"/>
</dbReference>
<gene>
    <name evidence="2" type="ORF">WMW72_15585</name>
</gene>
<evidence type="ECO:0000313" key="3">
    <source>
        <dbReference type="Proteomes" id="UP001469365"/>
    </source>
</evidence>
<dbReference type="InterPro" id="IPR050312">
    <property type="entry name" value="IolE/XylAMocC-like"/>
</dbReference>
<name>A0ABU9DNL1_9BACL</name>
<dbReference type="Pfam" id="PF01261">
    <property type="entry name" value="AP_endonuc_2"/>
    <property type="match status" value="1"/>
</dbReference>
<evidence type="ECO:0000259" key="1">
    <source>
        <dbReference type="Pfam" id="PF01261"/>
    </source>
</evidence>
<dbReference type="InterPro" id="IPR036237">
    <property type="entry name" value="Xyl_isomerase-like_sf"/>
</dbReference>
<dbReference type="GO" id="GO:0016853">
    <property type="term" value="F:isomerase activity"/>
    <property type="evidence" value="ECO:0007669"/>
    <property type="project" value="UniProtKB-KW"/>
</dbReference>
<reference evidence="2 3" key="1">
    <citation type="submission" date="2024-04" db="EMBL/GenBank/DDBJ databases">
        <title>draft genome sequnece of Paenibacillus filicis.</title>
        <authorList>
            <person name="Kim D.-U."/>
        </authorList>
    </citation>
    <scope>NUCLEOTIDE SEQUENCE [LARGE SCALE GENOMIC DNA]</scope>
    <source>
        <strain evidence="2 3">KACC14197</strain>
    </source>
</reference>
<feature type="domain" description="Xylose isomerase-like TIM barrel" evidence="1">
    <location>
        <begin position="21"/>
        <end position="272"/>
    </location>
</feature>
<keyword evidence="2" id="KW-0413">Isomerase</keyword>
<comment type="caution">
    <text evidence="2">The sequence shown here is derived from an EMBL/GenBank/DDBJ whole genome shotgun (WGS) entry which is preliminary data.</text>
</comment>
<protein>
    <submittedName>
        <fullName evidence="2">Sugar phosphate isomerase/epimerase</fullName>
    </submittedName>
</protein>
<dbReference type="SUPFAM" id="SSF51658">
    <property type="entry name" value="Xylose isomerase-like"/>
    <property type="match status" value="1"/>
</dbReference>
<dbReference type="PANTHER" id="PTHR12110:SF41">
    <property type="entry name" value="INOSOSE DEHYDRATASE"/>
    <property type="match status" value="1"/>
</dbReference>
<evidence type="ECO:0000313" key="2">
    <source>
        <dbReference type="EMBL" id="MEK8129328.1"/>
    </source>
</evidence>
<dbReference type="InterPro" id="IPR013022">
    <property type="entry name" value="Xyl_isomerase-like_TIM-brl"/>
</dbReference>
<dbReference type="RefSeq" id="WP_341416426.1">
    <property type="nucleotide sequence ID" value="NZ_JBBPCC010000009.1"/>
</dbReference>
<keyword evidence="3" id="KW-1185">Reference proteome</keyword>
<proteinExistence type="predicted"/>
<dbReference type="EMBL" id="JBBPCC010000009">
    <property type="protein sequence ID" value="MEK8129328.1"/>
    <property type="molecule type" value="Genomic_DNA"/>
</dbReference>
<organism evidence="2 3">
    <name type="scientific">Paenibacillus filicis</name>
    <dbReference type="NCBI Taxonomy" id="669464"/>
    <lineage>
        <taxon>Bacteria</taxon>
        <taxon>Bacillati</taxon>
        <taxon>Bacillota</taxon>
        <taxon>Bacilli</taxon>
        <taxon>Bacillales</taxon>
        <taxon>Paenibacillaceae</taxon>
        <taxon>Paenibacillus</taxon>
    </lineage>
</organism>
<sequence length="282" mass="31003">MKLSVFTVSTPDLTPEELAVAAKEAGIDGIEWRYKDVPAELAGEAPSFWRNNLCSIPEQGGEGVWDRFKTAADAQGLTTLSVTPYLTVGDLEATERVLAAARHIGASYIRLAVPGYNRTRHARELFAEGLAYLKEAAPLCKQYGVKGLLETHHNTIAASASAAYRLVEGFDPDSVGVLYDPGNLVHEGYENYRFGLELLGPYLAHVHVKNAIWRQEGTDQAGAPSWNAGWQPMFQGIVSWAQVIEDLKAVGYEGYLGVEDFSGQFGSKEMLRHYADQIRQLL</sequence>
<dbReference type="PANTHER" id="PTHR12110">
    <property type="entry name" value="HYDROXYPYRUVATE ISOMERASE"/>
    <property type="match status" value="1"/>
</dbReference>
<accession>A0ABU9DNL1</accession>